<dbReference type="InterPro" id="IPR016162">
    <property type="entry name" value="Ald_DH_N"/>
</dbReference>
<evidence type="ECO:0000259" key="3">
    <source>
        <dbReference type="Pfam" id="PF00171"/>
    </source>
</evidence>
<dbReference type="InterPro" id="IPR015590">
    <property type="entry name" value="Aldehyde_DH_dom"/>
</dbReference>
<dbReference type="InterPro" id="IPR016163">
    <property type="entry name" value="Ald_DH_C"/>
</dbReference>
<dbReference type="PANTHER" id="PTHR42804">
    <property type="entry name" value="ALDEHYDE DEHYDROGENASE"/>
    <property type="match status" value="1"/>
</dbReference>
<dbReference type="PANTHER" id="PTHR42804:SF1">
    <property type="entry name" value="ALDEHYDE DEHYDROGENASE-RELATED"/>
    <property type="match status" value="1"/>
</dbReference>
<dbReference type="Pfam" id="PF00171">
    <property type="entry name" value="Aldedh"/>
    <property type="match status" value="1"/>
</dbReference>
<accession>A0A1I0ZBQ1</accession>
<dbReference type="GO" id="GO:0016620">
    <property type="term" value="F:oxidoreductase activity, acting on the aldehyde or oxo group of donors, NAD or NADP as acceptor"/>
    <property type="evidence" value="ECO:0007669"/>
    <property type="project" value="InterPro"/>
</dbReference>
<dbReference type="AlphaFoldDB" id="A0A1I0ZBQ1"/>
<keyword evidence="5" id="KW-1185">Reference proteome</keyword>
<evidence type="ECO:0000256" key="2">
    <source>
        <dbReference type="ARBA" id="ARBA00023002"/>
    </source>
</evidence>
<evidence type="ECO:0000313" key="4">
    <source>
        <dbReference type="EMBL" id="SFB23189.1"/>
    </source>
</evidence>
<keyword evidence="2" id="KW-0560">Oxidoreductase</keyword>
<proteinExistence type="inferred from homology"/>
<organism evidence="4 5">
    <name type="scientific">Lentibacillus halodurans</name>
    <dbReference type="NCBI Taxonomy" id="237679"/>
    <lineage>
        <taxon>Bacteria</taxon>
        <taxon>Bacillati</taxon>
        <taxon>Bacillota</taxon>
        <taxon>Bacilli</taxon>
        <taxon>Bacillales</taxon>
        <taxon>Bacillaceae</taxon>
        <taxon>Lentibacillus</taxon>
    </lineage>
</organism>
<comment type="similarity">
    <text evidence="1">Belongs to the aldehyde dehydrogenase family.</text>
</comment>
<dbReference type="Gene3D" id="3.40.605.10">
    <property type="entry name" value="Aldehyde Dehydrogenase, Chain A, domain 1"/>
    <property type="match status" value="1"/>
</dbReference>
<name>A0A1I0ZBQ1_9BACI</name>
<feature type="domain" description="Aldehyde dehydrogenase" evidence="3">
    <location>
        <begin position="1"/>
        <end position="105"/>
    </location>
</feature>
<dbReference type="SUPFAM" id="SSF53720">
    <property type="entry name" value="ALDH-like"/>
    <property type="match status" value="1"/>
</dbReference>
<dbReference type="EMBL" id="FOJW01000010">
    <property type="protein sequence ID" value="SFB23189.1"/>
    <property type="molecule type" value="Genomic_DNA"/>
</dbReference>
<reference evidence="4 5" key="1">
    <citation type="submission" date="2016-10" db="EMBL/GenBank/DDBJ databases">
        <authorList>
            <person name="de Groot N.N."/>
        </authorList>
    </citation>
    <scope>NUCLEOTIDE SEQUENCE [LARGE SCALE GENOMIC DNA]</scope>
    <source>
        <strain evidence="4 5">CGMCC 1.3702</strain>
    </source>
</reference>
<dbReference type="Gene3D" id="3.40.309.10">
    <property type="entry name" value="Aldehyde Dehydrogenase, Chain A, domain 2"/>
    <property type="match status" value="1"/>
</dbReference>
<evidence type="ECO:0000256" key="1">
    <source>
        <dbReference type="ARBA" id="ARBA00009986"/>
    </source>
</evidence>
<evidence type="ECO:0000313" key="5">
    <source>
        <dbReference type="Proteomes" id="UP000198642"/>
    </source>
</evidence>
<sequence length="121" mass="13162">MHPTVVLGVGNDAPIVKEEQFGPTVPILPYDDEEEAISLANVSIYGLTSSVWGKEEHAIHVAEKIEAGTTMINTAAVQGLDVRFPFGGVKQSGIGREYGAEGKEDLENFRRKQNRRSFCGS</sequence>
<gene>
    <name evidence="4" type="ORF">SAMN04488072_110141</name>
</gene>
<dbReference type="STRING" id="237679.SAMN04488072_110141"/>
<dbReference type="Proteomes" id="UP000198642">
    <property type="component" value="Unassembled WGS sequence"/>
</dbReference>
<dbReference type="InterPro" id="IPR016161">
    <property type="entry name" value="Ald_DH/histidinol_DH"/>
</dbReference>
<protein>
    <submittedName>
        <fullName evidence="4">Aldehyde dehydrogenase family protein</fullName>
    </submittedName>
</protein>